<keyword evidence="3" id="KW-1185">Reference proteome</keyword>
<accession>A0A154BT02</accession>
<name>A0A154BT02_ANASB</name>
<feature type="region of interest" description="Disordered" evidence="1">
    <location>
        <begin position="79"/>
        <end position="99"/>
    </location>
</feature>
<evidence type="ECO:0000313" key="2">
    <source>
        <dbReference type="EMBL" id="KYZ77061.1"/>
    </source>
</evidence>
<comment type="caution">
    <text evidence="2">The sequence shown here is derived from an EMBL/GenBank/DDBJ whole genome shotgun (WGS) entry which is preliminary data.</text>
</comment>
<evidence type="ECO:0000256" key="1">
    <source>
        <dbReference type="SAM" id="MobiDB-lite"/>
    </source>
</evidence>
<gene>
    <name evidence="2" type="ORF">AXX12_02670</name>
</gene>
<dbReference type="Proteomes" id="UP000076268">
    <property type="component" value="Unassembled WGS sequence"/>
</dbReference>
<dbReference type="EMBL" id="LSGP01000013">
    <property type="protein sequence ID" value="KYZ77061.1"/>
    <property type="molecule type" value="Genomic_DNA"/>
</dbReference>
<proteinExistence type="predicted"/>
<protein>
    <submittedName>
        <fullName evidence="2">Uncharacterized protein</fullName>
    </submittedName>
</protein>
<sequence>MAVSRAVHTDSSHMMHRGDRVEQNYAATYKLGKTTVNVVAPPPMTEEQKEQVLCGWRRAFWAAWDSLSDEDKLALNAEAEVEEKSRAASKRGGGTERND</sequence>
<evidence type="ECO:0000313" key="3">
    <source>
        <dbReference type="Proteomes" id="UP000076268"/>
    </source>
</evidence>
<organism evidence="2 3">
    <name type="scientific">Anaerosporomusa subterranea</name>
    <dbReference type="NCBI Taxonomy" id="1794912"/>
    <lineage>
        <taxon>Bacteria</taxon>
        <taxon>Bacillati</taxon>
        <taxon>Bacillota</taxon>
        <taxon>Negativicutes</taxon>
        <taxon>Acetonemataceae</taxon>
        <taxon>Anaerosporomusa</taxon>
    </lineage>
</organism>
<reference evidence="2 3" key="1">
    <citation type="submission" date="2016-02" db="EMBL/GenBank/DDBJ databases">
        <title>Anaerosporomusa subterraneum gen. nov., sp. nov., a spore-forming obligate anaerobe isolated from saprolite.</title>
        <authorList>
            <person name="Choi J.K."/>
            <person name="Shah M."/>
            <person name="Yee N."/>
        </authorList>
    </citation>
    <scope>NUCLEOTIDE SEQUENCE [LARGE SCALE GENOMIC DNA]</scope>
    <source>
        <strain evidence="2 3">RU4</strain>
    </source>
</reference>
<dbReference type="AlphaFoldDB" id="A0A154BT02"/>